<keyword evidence="1" id="KW-0472">Membrane</keyword>
<dbReference type="AlphaFoldDB" id="A0A1M5PVT7"/>
<accession>A0A1M5PVT7</accession>
<reference evidence="2 3" key="1">
    <citation type="submission" date="2016-11" db="EMBL/GenBank/DDBJ databases">
        <authorList>
            <person name="Jaros S."/>
            <person name="Januszkiewicz K."/>
            <person name="Wedrychowicz H."/>
        </authorList>
    </citation>
    <scope>NUCLEOTIDE SEQUENCE [LARGE SCALE GENOMIC DNA]</scope>
    <source>
        <strain evidence="2 3">GAS138</strain>
    </source>
</reference>
<protein>
    <submittedName>
        <fullName evidence="2">Uncharacterized protein</fullName>
    </submittedName>
</protein>
<organism evidence="2 3">
    <name type="scientific">Bradyrhizobium erythrophlei</name>
    <dbReference type="NCBI Taxonomy" id="1437360"/>
    <lineage>
        <taxon>Bacteria</taxon>
        <taxon>Pseudomonadati</taxon>
        <taxon>Pseudomonadota</taxon>
        <taxon>Alphaproteobacteria</taxon>
        <taxon>Hyphomicrobiales</taxon>
        <taxon>Nitrobacteraceae</taxon>
        <taxon>Bradyrhizobium</taxon>
    </lineage>
</organism>
<dbReference type="Proteomes" id="UP000189796">
    <property type="component" value="Chromosome I"/>
</dbReference>
<evidence type="ECO:0000313" key="3">
    <source>
        <dbReference type="Proteomes" id="UP000189796"/>
    </source>
</evidence>
<dbReference type="RefSeq" id="WP_079602504.1">
    <property type="nucleotide sequence ID" value="NZ_LT670817.1"/>
</dbReference>
<name>A0A1M5PVT7_9BRAD</name>
<proteinExistence type="predicted"/>
<keyword evidence="1" id="KW-0812">Transmembrane</keyword>
<evidence type="ECO:0000256" key="1">
    <source>
        <dbReference type="SAM" id="Phobius"/>
    </source>
</evidence>
<dbReference type="EMBL" id="LT670817">
    <property type="protein sequence ID" value="SHH05631.1"/>
    <property type="molecule type" value="Genomic_DNA"/>
</dbReference>
<feature type="transmembrane region" description="Helical" evidence="1">
    <location>
        <begin position="45"/>
        <end position="65"/>
    </location>
</feature>
<gene>
    <name evidence="2" type="ORF">SAMN05443248_3522</name>
</gene>
<evidence type="ECO:0000313" key="2">
    <source>
        <dbReference type="EMBL" id="SHH05631.1"/>
    </source>
</evidence>
<sequence>MKRLAELRQRARFRWHAFIAALSISMPVLLTQLQVVDLKPIIQRFGISQEVAAIIVALIPFYIALLKPMVHFEDQNDCKEQTSSGQP</sequence>
<keyword evidence="1" id="KW-1133">Transmembrane helix</keyword>
<feature type="transmembrane region" description="Helical" evidence="1">
    <location>
        <begin position="12"/>
        <end position="33"/>
    </location>
</feature>